<comment type="caution">
    <text evidence="3">The sequence shown here is derived from an EMBL/GenBank/DDBJ whole genome shotgun (WGS) entry which is preliminary data.</text>
</comment>
<keyword evidence="4" id="KW-1185">Reference proteome</keyword>
<reference evidence="3" key="1">
    <citation type="submission" date="2021-06" db="EMBL/GenBank/DDBJ databases">
        <authorList>
            <person name="Kallberg Y."/>
            <person name="Tangrot J."/>
            <person name="Rosling A."/>
        </authorList>
    </citation>
    <scope>NUCLEOTIDE SEQUENCE</scope>
    <source>
        <strain evidence="3">FL966</strain>
    </source>
</reference>
<dbReference type="Pfam" id="PF03184">
    <property type="entry name" value="DDE_1"/>
    <property type="match status" value="1"/>
</dbReference>
<protein>
    <submittedName>
        <fullName evidence="3">3152_t:CDS:1</fullName>
    </submittedName>
</protein>
<feature type="compositionally biased region" description="Polar residues" evidence="1">
    <location>
        <begin position="404"/>
        <end position="417"/>
    </location>
</feature>
<name>A0A9N9JG71_9GLOM</name>
<dbReference type="GO" id="GO:0003676">
    <property type="term" value="F:nucleic acid binding"/>
    <property type="evidence" value="ECO:0007669"/>
    <property type="project" value="InterPro"/>
</dbReference>
<dbReference type="InterPro" id="IPR004875">
    <property type="entry name" value="DDE_SF_endonuclease_dom"/>
</dbReference>
<dbReference type="EMBL" id="CAJVQA010023655">
    <property type="protein sequence ID" value="CAG8779265.1"/>
    <property type="molecule type" value="Genomic_DNA"/>
</dbReference>
<feature type="domain" description="DDE-1" evidence="2">
    <location>
        <begin position="171"/>
        <end position="249"/>
    </location>
</feature>
<dbReference type="AlphaFoldDB" id="A0A9N9JG71"/>
<evidence type="ECO:0000313" key="3">
    <source>
        <dbReference type="EMBL" id="CAG8779265.1"/>
    </source>
</evidence>
<feature type="region of interest" description="Disordered" evidence="1">
    <location>
        <begin position="382"/>
        <end position="444"/>
    </location>
</feature>
<feature type="non-terminal residue" evidence="3">
    <location>
        <position position="444"/>
    </location>
</feature>
<feature type="compositionally biased region" description="Low complexity" evidence="1">
    <location>
        <begin position="307"/>
        <end position="321"/>
    </location>
</feature>
<feature type="compositionally biased region" description="Basic and acidic residues" evidence="1">
    <location>
        <begin position="426"/>
        <end position="444"/>
    </location>
</feature>
<evidence type="ECO:0000313" key="4">
    <source>
        <dbReference type="Proteomes" id="UP000789759"/>
    </source>
</evidence>
<dbReference type="Proteomes" id="UP000789759">
    <property type="component" value="Unassembled WGS sequence"/>
</dbReference>
<accession>A0A9N9JG71</accession>
<evidence type="ECO:0000259" key="2">
    <source>
        <dbReference type="Pfam" id="PF03184"/>
    </source>
</evidence>
<sequence>MSQTRCTLSETTLRRAIKNDGPLTRLGRAKILTNYEEEQLVGYCLNMQKLGFGLTKSGVNQCVMDIIHQDRRPYPFDENGPGQKWWQRFMKDHLELSFHVPQALNEAHAQRANPNIIKDHFEKLQKIIQEYSLSADRIWNIAPKSYSKERSTSGSSGLLNGAPVGSVMGFTETGYMRESLFQKYIEHFVSSIPPVCPVLLILDGHKSHINYPSVNYCYEYNILLYALPPHTTHILQPSELPFAILKKIYDNECEKFGVNYGGKLVTKHMFAKALGPAYITTYTPTAICNAFKSTEIWPFNPNAISPDSLSSQSSQSSELNSGYTCPTEPDPTKEQLALEVELLKKKVKILEEELETFKRPGTSSLKLVLKYPLRHNLKPAKDLEVDEEQSEPRLPERKKRKTMPFSQLLTNEKSLQQLKEAEEEAEKVANEKQRKKEMAAQKRI</sequence>
<feature type="region of interest" description="Disordered" evidence="1">
    <location>
        <begin position="307"/>
        <end position="331"/>
    </location>
</feature>
<dbReference type="OrthoDB" id="2439318at2759"/>
<organism evidence="3 4">
    <name type="scientific">Cetraspora pellucida</name>
    <dbReference type="NCBI Taxonomy" id="1433469"/>
    <lineage>
        <taxon>Eukaryota</taxon>
        <taxon>Fungi</taxon>
        <taxon>Fungi incertae sedis</taxon>
        <taxon>Mucoromycota</taxon>
        <taxon>Glomeromycotina</taxon>
        <taxon>Glomeromycetes</taxon>
        <taxon>Diversisporales</taxon>
        <taxon>Gigasporaceae</taxon>
        <taxon>Cetraspora</taxon>
    </lineage>
</organism>
<proteinExistence type="predicted"/>
<gene>
    <name evidence="3" type="ORF">CPELLU_LOCUS16295</name>
</gene>
<evidence type="ECO:0000256" key="1">
    <source>
        <dbReference type="SAM" id="MobiDB-lite"/>
    </source>
</evidence>